<feature type="transmembrane region" description="Helical" evidence="2">
    <location>
        <begin position="82"/>
        <end position="100"/>
    </location>
</feature>
<evidence type="ECO:0000313" key="4">
    <source>
        <dbReference type="Proteomes" id="UP001141629"/>
    </source>
</evidence>
<dbReference type="Pfam" id="PF11209">
    <property type="entry name" value="LmeA"/>
    <property type="match status" value="1"/>
</dbReference>
<sequence length="319" mass="33164">MTDPSDPWARQGQPPPPQYQRPTGPAGPQYPGPQHSEQQYAGPPPQGPPPGQYPTSESSPATGPGDDEPPRGKLGRLVRDPLSIVLVFVIVLALAAAGLVGGEIYARQRGAALVEATMKCVLQDDVSVSFGAFPPFLYQWATDDYSHVSVTSAGNQIRDMKGMKVQIDIDGARPSSDPNSQGSLSALDVTATWSSDGIKQTVQNAIPLLGGLVSGVTTNAADGTVNIEGPIGSIVTKPQVANDELTLQVQQLTGLGFTLPREAVQPALDAVSSQLTKNSPLALKVDGVQVTDTGVVTKLSARNATIPGGNDGQPCITGF</sequence>
<accession>A0A9X2Z079</accession>
<name>A0A9X2Z079_9MYCO</name>
<evidence type="ECO:0000256" key="2">
    <source>
        <dbReference type="SAM" id="Phobius"/>
    </source>
</evidence>
<evidence type="ECO:0000256" key="1">
    <source>
        <dbReference type="SAM" id="MobiDB-lite"/>
    </source>
</evidence>
<dbReference type="EMBL" id="JACKVK010000008">
    <property type="protein sequence ID" value="MCV7421184.1"/>
    <property type="molecule type" value="Genomic_DNA"/>
</dbReference>
<keyword evidence="4" id="KW-1185">Reference proteome</keyword>
<gene>
    <name evidence="3" type="ORF">H7K45_11595</name>
</gene>
<comment type="caution">
    <text evidence="3">The sequence shown here is derived from an EMBL/GenBank/DDBJ whole genome shotgun (WGS) entry which is preliminary data.</text>
</comment>
<evidence type="ECO:0000313" key="3">
    <source>
        <dbReference type="EMBL" id="MCV7421184.1"/>
    </source>
</evidence>
<dbReference type="AlphaFoldDB" id="A0A9X2Z079"/>
<reference evidence="3" key="1">
    <citation type="submission" date="2020-07" db="EMBL/GenBank/DDBJ databases">
        <authorList>
            <person name="Pettersson B.M.F."/>
            <person name="Behra P.R.K."/>
            <person name="Ramesh M."/>
            <person name="Das S."/>
            <person name="Dasgupta S."/>
            <person name="Kirsebom L.A."/>
        </authorList>
    </citation>
    <scope>NUCLEOTIDE SEQUENCE</scope>
    <source>
        <strain evidence="3">DSM 44838</strain>
    </source>
</reference>
<reference evidence="3" key="2">
    <citation type="journal article" date="2022" name="BMC Genomics">
        <title>Comparative genome analysis of mycobacteria focusing on tRNA and non-coding RNA.</title>
        <authorList>
            <person name="Behra P.R.K."/>
            <person name="Pettersson B.M.F."/>
            <person name="Ramesh M."/>
            <person name="Das S."/>
            <person name="Dasgupta S."/>
            <person name="Kirsebom L.A."/>
        </authorList>
    </citation>
    <scope>NUCLEOTIDE SEQUENCE</scope>
    <source>
        <strain evidence="3">DSM 44838</strain>
    </source>
</reference>
<keyword evidence="2" id="KW-0472">Membrane</keyword>
<keyword evidence="2" id="KW-0812">Transmembrane</keyword>
<feature type="compositionally biased region" description="Pro residues" evidence="1">
    <location>
        <begin position="42"/>
        <end position="52"/>
    </location>
</feature>
<feature type="region of interest" description="Disordered" evidence="1">
    <location>
        <begin position="1"/>
        <end position="74"/>
    </location>
</feature>
<dbReference type="Proteomes" id="UP001141629">
    <property type="component" value="Unassembled WGS sequence"/>
</dbReference>
<organism evidence="3 4">
    <name type="scientific">Mycobacterium yunnanensis</name>
    <dbReference type="NCBI Taxonomy" id="368477"/>
    <lineage>
        <taxon>Bacteria</taxon>
        <taxon>Bacillati</taxon>
        <taxon>Actinomycetota</taxon>
        <taxon>Actinomycetes</taxon>
        <taxon>Mycobacteriales</taxon>
        <taxon>Mycobacteriaceae</taxon>
        <taxon>Mycobacterium</taxon>
    </lineage>
</organism>
<dbReference type="RefSeq" id="WP_263995962.1">
    <property type="nucleotide sequence ID" value="NZ_JACKVK010000008.1"/>
</dbReference>
<proteinExistence type="predicted"/>
<dbReference type="InterPro" id="IPR021373">
    <property type="entry name" value="DUF2993"/>
</dbReference>
<protein>
    <submittedName>
        <fullName evidence="3">DUF2993 domain-containing protein</fullName>
    </submittedName>
</protein>
<keyword evidence="2" id="KW-1133">Transmembrane helix</keyword>